<evidence type="ECO:0000313" key="3">
    <source>
        <dbReference type="EMBL" id="OLP77151.1"/>
    </source>
</evidence>
<name>A0A1Q9C2L4_SYMMI</name>
<protein>
    <submittedName>
        <fullName evidence="3">Uncharacterized protein</fullName>
    </submittedName>
</protein>
<dbReference type="Proteomes" id="UP000186817">
    <property type="component" value="Unassembled WGS sequence"/>
</dbReference>
<evidence type="ECO:0000256" key="2">
    <source>
        <dbReference type="SAM" id="MobiDB-lite"/>
    </source>
</evidence>
<feature type="region of interest" description="Disordered" evidence="2">
    <location>
        <begin position="331"/>
        <end position="377"/>
    </location>
</feature>
<dbReference type="SUPFAM" id="SSF56349">
    <property type="entry name" value="DNA breaking-rejoining enzymes"/>
    <property type="match status" value="1"/>
</dbReference>
<proteinExistence type="predicted"/>
<dbReference type="GO" id="GO:0003677">
    <property type="term" value="F:DNA binding"/>
    <property type="evidence" value="ECO:0007669"/>
    <property type="project" value="InterPro"/>
</dbReference>
<dbReference type="GO" id="GO:0015074">
    <property type="term" value="P:DNA integration"/>
    <property type="evidence" value="ECO:0007669"/>
    <property type="project" value="InterPro"/>
</dbReference>
<dbReference type="InterPro" id="IPR011010">
    <property type="entry name" value="DNA_brk_join_enz"/>
</dbReference>
<dbReference type="Gene3D" id="1.10.443.10">
    <property type="entry name" value="Intergrase catalytic core"/>
    <property type="match status" value="1"/>
</dbReference>
<reference evidence="3 4" key="1">
    <citation type="submission" date="2016-02" db="EMBL/GenBank/DDBJ databases">
        <title>Genome analysis of coral dinoflagellate symbionts highlights evolutionary adaptations to a symbiotic lifestyle.</title>
        <authorList>
            <person name="Aranda M."/>
            <person name="Li Y."/>
            <person name="Liew Y.J."/>
            <person name="Baumgarten S."/>
            <person name="Simakov O."/>
            <person name="Wilson M."/>
            <person name="Piel J."/>
            <person name="Ashoor H."/>
            <person name="Bougouffa S."/>
            <person name="Bajic V.B."/>
            <person name="Ryu T."/>
            <person name="Ravasi T."/>
            <person name="Bayer T."/>
            <person name="Micklem G."/>
            <person name="Kim H."/>
            <person name="Bhak J."/>
            <person name="Lajeunesse T.C."/>
            <person name="Voolstra C.R."/>
        </authorList>
    </citation>
    <scope>NUCLEOTIDE SEQUENCE [LARGE SCALE GENOMIC DNA]</scope>
    <source>
        <strain evidence="3 4">CCMP2467</strain>
    </source>
</reference>
<sequence length="2189" mass="235795">MAWVHYHKGAEEPAKAKGKAYDKGQGWGGGKGKGETQRDQGGHSLPERIQSGFKLAPATYSRSDLAASLPPCPQQWLDRAGTLTAAANLDGRERILRAWQAGAWAQLVLQGLVATPAASRQLNIPSRYYAVIGGENTRPALYRSFKDYSSLLCCCPRGMASAIGAPGLEEVLLYESSHQLYLYEHPSADGDGVQECMAVVVTKRDHGLLLGVPRGLLADAEVAAGLAAPMEELLGPSTVVSCDAASLLDGTLVRHPGRQLTLTLVDVSAEALVRLTPMEPDEPPELLITFDSGAPELLPDPGSLAAAAQTWTTDPAASAFERVTFYSADEAPATAATDPAKKGRAKLHLSRADMEASAQKPGTGSAEPAAKPKRPSVAGLASQLETLMGVLPALTARLDGMDQRQQELSHLVSTGAAAPLRRPLGDPLGSTAKVPPMVQAKLGPPPLALTSLVQQLATASADPVLDLGAAGSVGVRGASQRAHFQDELAQGKGVFFRQVLQNLARRMAPSQAVTGSPASMLEQGLTLSRYWERFGGWSNARDMALVAYQVGLIFDAMMAERCELAKDHLALLAVSLEQSSLDGSRMDIGYQLTWLEEPPSSMFMARSSHNPRGRAFAPLASQRWITVVLAFLKELDTIQARRGDRPGGSGLVCPGSCPTPAAYSDQLGPNEALQAQVAQSISTTISFADFSASLPRWLLRSRTPFGAFVASTFSSPCGRLGNAPASAVLPLPLPYLALFECSGPRLPRAKWRRLRSRRLLHIMVCAVNFVFCRGSRPSQEALWRAPNTHQRNCYVRLGAFITACESREDRFPLPPGRSGFDLLARLLELEAFASSVLGSSSYAGPAGPSREALPQLQPYRALNVSRLRLHGTGEWRLESFLQGPLWLPFLDPLILRHGFEVALDDLPDLEKESREECLRLALLWDAKGLLDLRRPLPSQDAFARSCRIFNSYKNEALDRQIGDRRYREKLCGFASDRKDFYHQFFATSQRSDSNRVPFSYPASCFAGTRALLALSSSYRGGPRSPKPLLHGDAKAGAVIGQASRPCPAPRDSCVSASTNRSRGLGESAPGEGGSTAELGFRSSGPSCQASAEALSAHRDSCESASTNRSRGPWPYGLAKDTEVVPSFKSMLQGDHHGVEFALEGHRQLLRSYGAISPQSELLGGESPPLTGLWQAVVIDDLVNLSSVPVSATSAEGSEGQSMHNLALEAYASEAVAGAPEKDVVGEQLFEAIGAEIDSRDPQISRGCVPVARRVPLAALSLRAAALPVTTPCLLNRLAGAQWPSSGTSSVRSPGLNLLLLPRLPQPRLLAQELCLAAALMPVMASNIAAPFSENTDASLGLGAFCSTESHRLAYPFVSTWLRQSPFFNLKEPDLLAWFYAVLKEGLVRALVLHSPVVLAPIAGPVQRAGPRAAFSKDATRYWRRCQFLARRARFLLCAAARFGRPVLLLERGPPLDSGAPSALAPTARNFAIAACAFGCPTCCSVSAWAASLDTSPLERPCLCSSATRAASLLGSPRKAAQLPAGLAWHAAKTFCSALRRPAPEATPSRLESIVCNDLLTASRWKVECVIPWKGRHHINVLELSTLGALLRSLATQAPDSRVTALLDSVVAKAAAAKGRSTSFALSPALSQACAVQLAYGIYASFGFAPTRLNTADAPSRGQELAPPAETSLISLLPIEALHGLGSHRLSRSLASWARLFLVAVLRHGPPTQLLCDSLAGRHAPLAAPYVADCRRDFDSSLGFPGEGPFPSALAICSRSRPLCTFGCHGLSFSLSQLALCEARALTNVPLLGPHFLFRNHRLCNTILALTWVLLAVCPAAGPCVFLGFDSTLGFPGEGWVWLLVFWGAFRVDLSFAMDPAAPRTPADAARAEARRPLHLVADRAERISTTLVQYGQQLFRAGSPYYRYSETRNGVGAARPGIRRSLSSAWDLAFAWLAEEPHAHHRALPRGVLLAIVSASLAWGWLREAALFMLAWAGLLRIGEAIAATRRDLILPSDAAPGTTFALLQIRSPKTRGRAAKHQASHIDPPDVIHLLELAFGPLRPSARLWPMSSGALRRRFRLLQARFGLVNSDGSPHFDLSSFRPGGATWMLHCTENPDLVRRRGRWLSLRVMEIYLQEVEAITYLPSLSTEQRDFLKLMAEAFPVFLQKATFLQKARLEFGVRTNYTKHPDIEGKQGAYLRLALPTS</sequence>
<organism evidence="3 4">
    <name type="scientific">Symbiodinium microadriaticum</name>
    <name type="common">Dinoflagellate</name>
    <name type="synonym">Zooxanthella microadriatica</name>
    <dbReference type="NCBI Taxonomy" id="2951"/>
    <lineage>
        <taxon>Eukaryota</taxon>
        <taxon>Sar</taxon>
        <taxon>Alveolata</taxon>
        <taxon>Dinophyceae</taxon>
        <taxon>Suessiales</taxon>
        <taxon>Symbiodiniaceae</taxon>
        <taxon>Symbiodinium</taxon>
    </lineage>
</organism>
<dbReference type="GO" id="GO:0006310">
    <property type="term" value="P:DNA recombination"/>
    <property type="evidence" value="ECO:0007669"/>
    <property type="project" value="UniProtKB-KW"/>
</dbReference>
<evidence type="ECO:0000313" key="4">
    <source>
        <dbReference type="Proteomes" id="UP000186817"/>
    </source>
</evidence>
<gene>
    <name evidence="3" type="ORF">AK812_SmicGene42825</name>
</gene>
<dbReference type="OrthoDB" id="426440at2759"/>
<keyword evidence="1" id="KW-0233">DNA recombination</keyword>
<dbReference type="InterPro" id="IPR013762">
    <property type="entry name" value="Integrase-like_cat_sf"/>
</dbReference>
<comment type="caution">
    <text evidence="3">The sequence shown here is derived from an EMBL/GenBank/DDBJ whole genome shotgun (WGS) entry which is preliminary data.</text>
</comment>
<feature type="region of interest" description="Disordered" evidence="2">
    <location>
        <begin position="1041"/>
        <end position="1084"/>
    </location>
</feature>
<accession>A0A1Q9C2L4</accession>
<evidence type="ECO:0000256" key="1">
    <source>
        <dbReference type="ARBA" id="ARBA00023172"/>
    </source>
</evidence>
<feature type="compositionally biased region" description="Basic and acidic residues" evidence="2">
    <location>
        <begin position="32"/>
        <end position="41"/>
    </location>
</feature>
<keyword evidence="4" id="KW-1185">Reference proteome</keyword>
<feature type="compositionally biased region" description="Basic and acidic residues" evidence="2">
    <location>
        <begin position="8"/>
        <end position="22"/>
    </location>
</feature>
<dbReference type="EMBL" id="LSRX01001834">
    <property type="protein sequence ID" value="OLP77151.1"/>
    <property type="molecule type" value="Genomic_DNA"/>
</dbReference>
<feature type="region of interest" description="Disordered" evidence="2">
    <location>
        <begin position="1"/>
        <end position="47"/>
    </location>
</feature>